<dbReference type="EC" id="1.4.1.13" evidence="1"/>
<evidence type="ECO:0000313" key="1">
    <source>
        <dbReference type="EMBL" id="VFS93308.1"/>
    </source>
</evidence>
<dbReference type="PROSITE" id="PS51257">
    <property type="entry name" value="PROKAR_LIPOPROTEIN"/>
    <property type="match status" value="1"/>
</dbReference>
<dbReference type="PANTHER" id="PTHR42783">
    <property type="entry name" value="GLUTAMATE SYNTHASE [NADPH] SMALL CHAIN"/>
    <property type="match status" value="1"/>
</dbReference>
<protein>
    <submittedName>
        <fullName evidence="1">Glutamate synthase [NADPH] small chain</fullName>
        <ecNumber evidence="1">1.4.1.13</ecNumber>
    </submittedName>
</protein>
<dbReference type="PRINTS" id="PR00419">
    <property type="entry name" value="ADXRDTASE"/>
</dbReference>
<dbReference type="GO" id="GO:0004355">
    <property type="term" value="F:glutamate synthase (NADPH) activity"/>
    <property type="evidence" value="ECO:0007669"/>
    <property type="project" value="UniProtKB-EC"/>
</dbReference>
<sequence length="127" mass="14008">MGWRPDLSGVKPTGKTVAIVGAGPAGLACADVLTRNGVKAVVFDRHPEIGGLLTFGIPAFKLEKEVMTRRREIFTGMGIEFKLNIEVGRDVQLDDLLKDYGRPCSSAWGDLSVHAWRAGKRRREWCL</sequence>
<reference evidence="1 2" key="1">
    <citation type="submission" date="2019-03" db="EMBL/GenBank/DDBJ databases">
        <authorList>
            <consortium name="Pathogen Informatics"/>
        </authorList>
    </citation>
    <scope>NUCLEOTIDE SEQUENCE [LARGE SCALE GENOMIC DNA]</scope>
    <source>
        <strain evidence="1 2">NCTC12998</strain>
    </source>
</reference>
<keyword evidence="1" id="KW-0560">Oxidoreductase</keyword>
<name>A0A485D8H6_RAOPL</name>
<dbReference type="Pfam" id="PF13450">
    <property type="entry name" value="NAD_binding_8"/>
    <property type="match status" value="1"/>
</dbReference>
<dbReference type="InterPro" id="IPR036188">
    <property type="entry name" value="FAD/NAD-bd_sf"/>
</dbReference>
<evidence type="ECO:0000313" key="2">
    <source>
        <dbReference type="Proteomes" id="UP000345637"/>
    </source>
</evidence>
<gene>
    <name evidence="1" type="primary">gltD_8</name>
    <name evidence="1" type="ORF">NCTC12998_07532</name>
</gene>
<dbReference type="PANTHER" id="PTHR42783:SF3">
    <property type="entry name" value="GLUTAMATE SYNTHASE [NADPH] SMALL CHAIN-RELATED"/>
    <property type="match status" value="1"/>
</dbReference>
<dbReference type="Proteomes" id="UP000345637">
    <property type="component" value="Unassembled WGS sequence"/>
</dbReference>
<organism evidence="1 2">
    <name type="scientific">Raoultella planticola</name>
    <name type="common">Klebsiella planticola</name>
    <dbReference type="NCBI Taxonomy" id="575"/>
    <lineage>
        <taxon>Bacteria</taxon>
        <taxon>Pseudomonadati</taxon>
        <taxon>Pseudomonadota</taxon>
        <taxon>Gammaproteobacteria</taxon>
        <taxon>Enterobacterales</taxon>
        <taxon>Enterobacteriaceae</taxon>
        <taxon>Klebsiella/Raoultella group</taxon>
        <taxon>Raoultella</taxon>
    </lineage>
</organism>
<dbReference type="AlphaFoldDB" id="A0A485D8H6"/>
<accession>A0A485D8H6</accession>
<proteinExistence type="predicted"/>
<dbReference type="SUPFAM" id="SSF51971">
    <property type="entry name" value="Nucleotide-binding domain"/>
    <property type="match status" value="1"/>
</dbReference>
<dbReference type="EMBL" id="CAADJE010000043">
    <property type="protein sequence ID" value="VFS93308.1"/>
    <property type="molecule type" value="Genomic_DNA"/>
</dbReference>
<dbReference type="Gene3D" id="3.50.50.60">
    <property type="entry name" value="FAD/NAD(P)-binding domain"/>
    <property type="match status" value="1"/>
</dbReference>